<name>A0AAN8UF29_9MAGN</name>
<dbReference type="Gene3D" id="3.80.10.10">
    <property type="entry name" value="Ribonuclease Inhibitor"/>
    <property type="match status" value="1"/>
</dbReference>
<evidence type="ECO:0000313" key="2">
    <source>
        <dbReference type="Proteomes" id="UP001370490"/>
    </source>
</evidence>
<dbReference type="PANTHER" id="PTHR38926">
    <property type="entry name" value="F-BOX DOMAIN CONTAINING PROTEIN, EXPRESSED"/>
    <property type="match status" value="1"/>
</dbReference>
<dbReference type="SUPFAM" id="SSF81383">
    <property type="entry name" value="F-box domain"/>
    <property type="match status" value="1"/>
</dbReference>
<protein>
    <recommendedName>
        <fullName evidence="3">F-box domain-containing protein</fullName>
    </recommendedName>
</protein>
<reference evidence="1 2" key="1">
    <citation type="submission" date="2023-12" db="EMBL/GenBank/DDBJ databases">
        <title>A high-quality genome assembly for Dillenia turbinata (Dilleniales).</title>
        <authorList>
            <person name="Chanderbali A."/>
        </authorList>
    </citation>
    <scope>NUCLEOTIDE SEQUENCE [LARGE SCALE GENOMIC DNA]</scope>
    <source>
        <strain evidence="1">LSX21</strain>
        <tissue evidence="1">Leaf</tissue>
    </source>
</reference>
<keyword evidence="2" id="KW-1185">Reference proteome</keyword>
<dbReference type="Proteomes" id="UP001370490">
    <property type="component" value="Unassembled WGS sequence"/>
</dbReference>
<dbReference type="Gene3D" id="1.20.1280.50">
    <property type="match status" value="1"/>
</dbReference>
<comment type="caution">
    <text evidence="1">The sequence shown here is derived from an EMBL/GenBank/DDBJ whole genome shotgun (WGS) entry which is preliminary data.</text>
</comment>
<dbReference type="InterPro" id="IPR036047">
    <property type="entry name" value="F-box-like_dom_sf"/>
</dbReference>
<dbReference type="SUPFAM" id="SSF52047">
    <property type="entry name" value="RNI-like"/>
    <property type="match status" value="1"/>
</dbReference>
<organism evidence="1 2">
    <name type="scientific">Dillenia turbinata</name>
    <dbReference type="NCBI Taxonomy" id="194707"/>
    <lineage>
        <taxon>Eukaryota</taxon>
        <taxon>Viridiplantae</taxon>
        <taxon>Streptophyta</taxon>
        <taxon>Embryophyta</taxon>
        <taxon>Tracheophyta</taxon>
        <taxon>Spermatophyta</taxon>
        <taxon>Magnoliopsida</taxon>
        <taxon>eudicotyledons</taxon>
        <taxon>Gunneridae</taxon>
        <taxon>Pentapetalae</taxon>
        <taxon>Dilleniales</taxon>
        <taxon>Dilleniaceae</taxon>
        <taxon>Dillenia</taxon>
    </lineage>
</organism>
<dbReference type="EMBL" id="JBAMMX010000026">
    <property type="protein sequence ID" value="KAK6914300.1"/>
    <property type="molecule type" value="Genomic_DNA"/>
</dbReference>
<sequence length="288" mass="32967">MEERKWEELQTDCLVNILKRVGIESLLLDVPLVCKTWYNATHNPLCWSNLIFPDLDPRRRLVGRIFYEQQLNGVRTAESHANAFFATFSWKFGGFSPSAFIRFVVKRSGGSATSLVVPPQCTEEDLKYIANECPALKFLELPSEILIQHQHEVSKLIRKWKKLEILSLHSLPDMGNIFSQINRHCKRFIGLSIEHGVFIGSDEVSAIVNFLPNIKYLSIRGAIISRENLLRILKGCKELVLLDATDCVGFVKDVEILKHAAHICCFKCEDSRQWDELPLQIRDEGTKD</sequence>
<evidence type="ECO:0008006" key="3">
    <source>
        <dbReference type="Google" id="ProtNLM"/>
    </source>
</evidence>
<dbReference type="AlphaFoldDB" id="A0AAN8UF29"/>
<gene>
    <name evidence="1" type="ORF">RJ641_021621</name>
</gene>
<evidence type="ECO:0000313" key="1">
    <source>
        <dbReference type="EMBL" id="KAK6914300.1"/>
    </source>
</evidence>
<dbReference type="PANTHER" id="PTHR38926:SF5">
    <property type="entry name" value="F-BOX AND LEUCINE-RICH REPEAT PROTEIN 6"/>
    <property type="match status" value="1"/>
</dbReference>
<accession>A0AAN8UF29</accession>
<dbReference type="InterPro" id="IPR032675">
    <property type="entry name" value="LRR_dom_sf"/>
</dbReference>
<proteinExistence type="predicted"/>